<name>A0AAD5MCK3_PARTN</name>
<dbReference type="AlphaFoldDB" id="A0AAD5MCK3"/>
<accession>A0AAD5MCK3</accession>
<protein>
    <submittedName>
        <fullName evidence="1">Uncharacterized protein</fullName>
    </submittedName>
</protein>
<reference evidence="1" key="1">
    <citation type="submission" date="2021-06" db="EMBL/GenBank/DDBJ databases">
        <title>Parelaphostrongylus tenuis whole genome reference sequence.</title>
        <authorList>
            <person name="Garwood T.J."/>
            <person name="Larsen P.A."/>
            <person name="Fountain-Jones N.M."/>
            <person name="Garbe J.R."/>
            <person name="Macchietto M.G."/>
            <person name="Kania S.A."/>
            <person name="Gerhold R.W."/>
            <person name="Richards J.E."/>
            <person name="Wolf T.M."/>
        </authorList>
    </citation>
    <scope>NUCLEOTIDE SEQUENCE</scope>
    <source>
        <strain evidence="1">MNPRO001-30</strain>
        <tissue evidence="1">Meninges</tissue>
    </source>
</reference>
<gene>
    <name evidence="1" type="ORF">KIN20_012732</name>
</gene>
<evidence type="ECO:0000313" key="1">
    <source>
        <dbReference type="EMBL" id="KAJ1355355.1"/>
    </source>
</evidence>
<organism evidence="1 2">
    <name type="scientific">Parelaphostrongylus tenuis</name>
    <name type="common">Meningeal worm</name>
    <dbReference type="NCBI Taxonomy" id="148309"/>
    <lineage>
        <taxon>Eukaryota</taxon>
        <taxon>Metazoa</taxon>
        <taxon>Ecdysozoa</taxon>
        <taxon>Nematoda</taxon>
        <taxon>Chromadorea</taxon>
        <taxon>Rhabditida</taxon>
        <taxon>Rhabditina</taxon>
        <taxon>Rhabditomorpha</taxon>
        <taxon>Strongyloidea</taxon>
        <taxon>Metastrongylidae</taxon>
        <taxon>Parelaphostrongylus</taxon>
    </lineage>
</organism>
<dbReference type="EMBL" id="JAHQIW010002455">
    <property type="protein sequence ID" value="KAJ1355355.1"/>
    <property type="molecule type" value="Genomic_DNA"/>
</dbReference>
<evidence type="ECO:0000313" key="2">
    <source>
        <dbReference type="Proteomes" id="UP001196413"/>
    </source>
</evidence>
<dbReference type="Proteomes" id="UP001196413">
    <property type="component" value="Unassembled WGS sequence"/>
</dbReference>
<keyword evidence="2" id="KW-1185">Reference proteome</keyword>
<sequence length="90" mass="10364">MPTKSEVYRPHCMLRFCFPEFGGTTLISTQSMVYCDNLQQTLQSHIHPSLSHRRPLAETDLRGYWVCSKRKVKSLAAHDLDTSTNSKYSE</sequence>
<proteinExistence type="predicted"/>
<comment type="caution">
    <text evidence="1">The sequence shown here is derived from an EMBL/GenBank/DDBJ whole genome shotgun (WGS) entry which is preliminary data.</text>
</comment>